<feature type="compositionally biased region" description="Low complexity" evidence="3">
    <location>
        <begin position="103"/>
        <end position="114"/>
    </location>
</feature>
<organism evidence="4 5">
    <name type="scientific">Lasiosphaeris hirsuta</name>
    <dbReference type="NCBI Taxonomy" id="260670"/>
    <lineage>
        <taxon>Eukaryota</taxon>
        <taxon>Fungi</taxon>
        <taxon>Dikarya</taxon>
        <taxon>Ascomycota</taxon>
        <taxon>Pezizomycotina</taxon>
        <taxon>Sordariomycetes</taxon>
        <taxon>Sordariomycetidae</taxon>
        <taxon>Sordariales</taxon>
        <taxon>Lasiosphaeriaceae</taxon>
        <taxon>Lasiosphaeris</taxon>
    </lineage>
</organism>
<feature type="compositionally biased region" description="Basic and acidic residues" evidence="3">
    <location>
        <begin position="582"/>
        <end position="594"/>
    </location>
</feature>
<comment type="caution">
    <text evidence="4">The sequence shown here is derived from an EMBL/GenBank/DDBJ whole genome shotgun (WGS) entry which is preliminary data.</text>
</comment>
<feature type="region of interest" description="Disordered" evidence="3">
    <location>
        <begin position="161"/>
        <end position="213"/>
    </location>
</feature>
<keyword evidence="1" id="KW-0433">Leucine-rich repeat</keyword>
<feature type="region of interest" description="Disordered" evidence="3">
    <location>
        <begin position="419"/>
        <end position="461"/>
    </location>
</feature>
<feature type="non-terminal residue" evidence="4">
    <location>
        <position position="1"/>
    </location>
</feature>
<protein>
    <submittedName>
        <fullName evidence="4">Uncharacterized protein</fullName>
    </submittedName>
</protein>
<evidence type="ECO:0000256" key="3">
    <source>
        <dbReference type="SAM" id="MobiDB-lite"/>
    </source>
</evidence>
<feature type="region of interest" description="Disordered" evidence="3">
    <location>
        <begin position="17"/>
        <end position="67"/>
    </location>
</feature>
<keyword evidence="5" id="KW-1185">Reference proteome</keyword>
<dbReference type="GO" id="GO:1902412">
    <property type="term" value="P:regulation of mitotic cytokinesis"/>
    <property type="evidence" value="ECO:0007669"/>
    <property type="project" value="TreeGrafter"/>
</dbReference>
<name>A0AA39ZWC5_9PEZI</name>
<keyword evidence="2" id="KW-0677">Repeat</keyword>
<gene>
    <name evidence="4" type="ORF">B0H67DRAFT_498156</name>
</gene>
<dbReference type="AlphaFoldDB" id="A0AA39ZWC5"/>
<feature type="compositionally biased region" description="Basic and acidic residues" evidence="3">
    <location>
        <begin position="241"/>
        <end position="250"/>
    </location>
</feature>
<accession>A0AA39ZWC5</accession>
<feature type="region of interest" description="Disordered" evidence="3">
    <location>
        <begin position="239"/>
        <end position="295"/>
    </location>
</feature>
<feature type="compositionally biased region" description="Basic and acidic residues" evidence="3">
    <location>
        <begin position="92"/>
        <end position="101"/>
    </location>
</feature>
<sequence>MASHAWLDSLSEDWVSQPASEASIVDPAPVHDATTPKTKRDATAASRIPRLTPGAKPAQIVPNENSSNILSERSVNEIFIPGSRQTPSKLSQEVKIHERGRYSSRSLSASTSGSIVHNTVQHKSQSASPTKRSRETPEWKKRLVYGDLSYGEQRDLFTSRGTGLENIFKPPPAVPDVPNAPGGPGDASYDEDRTTQHEVTLPSSPPLYGRDPSTVEIHVDESVQELPERNDRRVPISTRYKRSEESHEASMDSEPSMVPDSCSQAGSTTEQTALSAHQPTAVRLGSRKVSDRSDVRHEDFSPILLERRQTSSGKTSFGPADVPPEELRKRLEILRRNQMLVTGEYEPSGTTDTQGNVETTELYERLGGFINFRRGGRSHDGSFRNHRLSSNLNDTSELLPEESLQASTPKQFPSVRMENWDDETEHTPVDSPDLPPVPNPSPDKRGARVQGASGSPLKLFQPYDTFTNQTLLRRLSQFQGETADDSLSKFDDRQSSATVNQFGAGHLDGYEFNDEFSYQSNDASELDEDKENDGPSTTFPQGPRIHIFDLSHDSSPSEEPPELSVPRKRQKSITSLSSRRSSRAEAVEKRKELHLPFPNITDILSTPKRKDRASEIKRPRTSPSKDPTPKRRRTLHKSDIAYGVEEHAPAIDTVQLSHQQMQSIIGRKRKDAR</sequence>
<evidence type="ECO:0000313" key="5">
    <source>
        <dbReference type="Proteomes" id="UP001172102"/>
    </source>
</evidence>
<dbReference type="PANTHER" id="PTHR47566:SF1">
    <property type="entry name" value="PROTEIN NUD1"/>
    <property type="match status" value="1"/>
</dbReference>
<evidence type="ECO:0000313" key="4">
    <source>
        <dbReference type="EMBL" id="KAK0704755.1"/>
    </source>
</evidence>
<evidence type="ECO:0000256" key="1">
    <source>
        <dbReference type="ARBA" id="ARBA00022614"/>
    </source>
</evidence>
<reference evidence="4" key="1">
    <citation type="submission" date="2023-06" db="EMBL/GenBank/DDBJ databases">
        <title>Genome-scale phylogeny and comparative genomics of the fungal order Sordariales.</title>
        <authorList>
            <consortium name="Lawrence Berkeley National Laboratory"/>
            <person name="Hensen N."/>
            <person name="Bonometti L."/>
            <person name="Westerberg I."/>
            <person name="Brannstrom I.O."/>
            <person name="Guillou S."/>
            <person name="Cros-Aarteil S."/>
            <person name="Calhoun S."/>
            <person name="Haridas S."/>
            <person name="Kuo A."/>
            <person name="Mondo S."/>
            <person name="Pangilinan J."/>
            <person name="Riley R."/>
            <person name="Labutti K."/>
            <person name="Andreopoulos B."/>
            <person name="Lipzen A."/>
            <person name="Chen C."/>
            <person name="Yanf M."/>
            <person name="Daum C."/>
            <person name="Ng V."/>
            <person name="Clum A."/>
            <person name="Steindorff A."/>
            <person name="Ohm R."/>
            <person name="Martin F."/>
            <person name="Silar P."/>
            <person name="Natvig D."/>
            <person name="Lalanne C."/>
            <person name="Gautier V."/>
            <person name="Ament-Velasquez S.L."/>
            <person name="Kruys A."/>
            <person name="Hutchinson M.I."/>
            <person name="Powell A.J."/>
            <person name="Barry K."/>
            <person name="Miller A.N."/>
            <person name="Grigoriev I.V."/>
            <person name="Debuchy R."/>
            <person name="Gladieux P."/>
            <person name="Thoren M.H."/>
            <person name="Johannesson H."/>
        </authorList>
    </citation>
    <scope>NUCLEOTIDE SEQUENCE</scope>
    <source>
        <strain evidence="4">SMH4607-1</strain>
    </source>
</reference>
<feature type="compositionally biased region" description="Polar residues" evidence="3">
    <location>
        <begin position="115"/>
        <end position="130"/>
    </location>
</feature>
<dbReference type="PANTHER" id="PTHR47566">
    <property type="match status" value="1"/>
</dbReference>
<dbReference type="GO" id="GO:0035591">
    <property type="term" value="F:signaling adaptor activity"/>
    <property type="evidence" value="ECO:0007669"/>
    <property type="project" value="TreeGrafter"/>
</dbReference>
<dbReference type="GO" id="GO:0031028">
    <property type="term" value="P:septation initiation signaling"/>
    <property type="evidence" value="ECO:0007669"/>
    <property type="project" value="TreeGrafter"/>
</dbReference>
<dbReference type="InterPro" id="IPR052574">
    <property type="entry name" value="CDIRP"/>
</dbReference>
<feature type="compositionally biased region" description="Polar residues" evidence="3">
    <location>
        <begin position="261"/>
        <end position="278"/>
    </location>
</feature>
<dbReference type="EMBL" id="JAUKUA010000007">
    <property type="protein sequence ID" value="KAK0704755.1"/>
    <property type="molecule type" value="Genomic_DNA"/>
</dbReference>
<feature type="region of interest" description="Disordered" evidence="3">
    <location>
        <begin position="80"/>
        <end position="140"/>
    </location>
</feature>
<feature type="region of interest" description="Disordered" evidence="3">
    <location>
        <begin position="513"/>
        <end position="635"/>
    </location>
</feature>
<evidence type="ECO:0000256" key="2">
    <source>
        <dbReference type="ARBA" id="ARBA00022737"/>
    </source>
</evidence>
<dbReference type="Proteomes" id="UP001172102">
    <property type="component" value="Unassembled WGS sequence"/>
</dbReference>
<proteinExistence type="predicted"/>
<dbReference type="GO" id="GO:0061499">
    <property type="term" value="C:outer plaque of mitotic spindle pole body"/>
    <property type="evidence" value="ECO:0007669"/>
    <property type="project" value="TreeGrafter"/>
</dbReference>